<dbReference type="OMA" id="MGNNYEN"/>
<keyword evidence="6" id="KW-1185">Reference proteome</keyword>
<evidence type="ECO:0000259" key="3">
    <source>
        <dbReference type="PROSITE" id="PS50891"/>
    </source>
</evidence>
<gene>
    <name evidence="4" type="ORF">DCAR_018468</name>
    <name evidence="5" type="ORF">DCAR_0521140</name>
</gene>
<comment type="similarity">
    <text evidence="1">Belongs to the LOB domain-containing protein family.</text>
</comment>
<dbReference type="KEGG" id="dcr:108222669"/>
<dbReference type="InterPro" id="IPR004883">
    <property type="entry name" value="LOB"/>
</dbReference>
<dbReference type="Proteomes" id="UP000077755">
    <property type="component" value="Chromosome 5"/>
</dbReference>
<organism evidence="4">
    <name type="scientific">Daucus carota subsp. sativus</name>
    <name type="common">Carrot</name>
    <dbReference type="NCBI Taxonomy" id="79200"/>
    <lineage>
        <taxon>Eukaryota</taxon>
        <taxon>Viridiplantae</taxon>
        <taxon>Streptophyta</taxon>
        <taxon>Embryophyta</taxon>
        <taxon>Tracheophyta</taxon>
        <taxon>Spermatophyta</taxon>
        <taxon>Magnoliopsida</taxon>
        <taxon>eudicotyledons</taxon>
        <taxon>Gunneridae</taxon>
        <taxon>Pentapetalae</taxon>
        <taxon>asterids</taxon>
        <taxon>campanulids</taxon>
        <taxon>Apiales</taxon>
        <taxon>Apiaceae</taxon>
        <taxon>Apioideae</taxon>
        <taxon>Scandiceae</taxon>
        <taxon>Daucinae</taxon>
        <taxon>Daucus</taxon>
        <taxon>Daucus sect. Daucus</taxon>
    </lineage>
</organism>
<dbReference type="Gramene" id="KZM95226">
    <property type="protein sequence ID" value="KZM95226"/>
    <property type="gene ID" value="DCAR_018468"/>
</dbReference>
<feature type="region of interest" description="Disordered" evidence="2">
    <location>
        <begin position="191"/>
        <end position="210"/>
    </location>
</feature>
<dbReference type="STRING" id="79200.A0A161XU03"/>
<evidence type="ECO:0000313" key="4">
    <source>
        <dbReference type="EMBL" id="KZM95226.1"/>
    </source>
</evidence>
<dbReference type="EMBL" id="CP093347">
    <property type="protein sequence ID" value="WOH01755.1"/>
    <property type="molecule type" value="Genomic_DNA"/>
</dbReference>
<dbReference type="OrthoDB" id="668748at2759"/>
<evidence type="ECO:0000256" key="2">
    <source>
        <dbReference type="SAM" id="MobiDB-lite"/>
    </source>
</evidence>
<evidence type="ECO:0000256" key="1">
    <source>
        <dbReference type="ARBA" id="ARBA00005474"/>
    </source>
</evidence>
<evidence type="ECO:0000313" key="6">
    <source>
        <dbReference type="Proteomes" id="UP000077755"/>
    </source>
</evidence>
<dbReference type="Pfam" id="PF03195">
    <property type="entry name" value="LOB"/>
    <property type="match status" value="1"/>
</dbReference>
<dbReference type="PANTHER" id="PTHR31529">
    <property type="entry name" value="LOB DOMAIN CONTAINING PROTEIN"/>
    <property type="match status" value="1"/>
</dbReference>
<dbReference type="GO" id="GO:0045893">
    <property type="term" value="P:positive regulation of DNA-templated transcription"/>
    <property type="evidence" value="ECO:0007669"/>
    <property type="project" value="TreeGrafter"/>
</dbReference>
<feature type="domain" description="LOB" evidence="3">
    <location>
        <begin position="6"/>
        <end position="108"/>
    </location>
</feature>
<reference evidence="4" key="1">
    <citation type="journal article" date="2016" name="Nat. Genet.">
        <title>A high-quality carrot genome assembly provides new insights into carotenoid accumulation and asterid genome evolution.</title>
        <authorList>
            <person name="Iorizzo M."/>
            <person name="Ellison S."/>
            <person name="Senalik D."/>
            <person name="Zeng P."/>
            <person name="Satapoomin P."/>
            <person name="Huang J."/>
            <person name="Bowman M."/>
            <person name="Iovene M."/>
            <person name="Sanseverino W."/>
            <person name="Cavagnaro P."/>
            <person name="Yildiz M."/>
            <person name="Macko-Podgorni A."/>
            <person name="Moranska E."/>
            <person name="Grzebelus E."/>
            <person name="Grzebelus D."/>
            <person name="Ashrafi H."/>
            <person name="Zheng Z."/>
            <person name="Cheng S."/>
            <person name="Spooner D."/>
            <person name="Van Deynze A."/>
            <person name="Simon P."/>
        </authorList>
    </citation>
    <scope>NUCLEOTIDE SEQUENCE [LARGE SCALE GENOMIC DNA]</scope>
    <source>
        <tissue evidence="4">Leaf</tissue>
    </source>
</reference>
<dbReference type="PANTHER" id="PTHR31529:SF26">
    <property type="entry name" value="LOB DOMAIN-CONTAINING PROTEIN CRL1"/>
    <property type="match status" value="1"/>
</dbReference>
<dbReference type="GO" id="GO:0005634">
    <property type="term" value="C:nucleus"/>
    <property type="evidence" value="ECO:0007669"/>
    <property type="project" value="TreeGrafter"/>
</dbReference>
<dbReference type="PROSITE" id="PS50891">
    <property type="entry name" value="LOB"/>
    <property type="match status" value="1"/>
</dbReference>
<feature type="compositionally biased region" description="Polar residues" evidence="2">
    <location>
        <begin position="194"/>
        <end position="210"/>
    </location>
</feature>
<sequence length="240" mass="26441">MTGTGSPCGACKFLRRKCMRGCVFAPYFCHEQGASHFAAIHKVFGASNVSKLLAHLPVSDRSEAAVTIAYEALARIQDPIYGCVSHIFALQQQVVNLQVQLASLREQASQSFGKGSGSSGNPNYDTTANHGKFNPFDSPNDFQNWFQSENASMISPFDHRNSSRNIAADHFMVNPNSASGHYENSAIPQHEDASFSSLEDQGSTHTMDSVEDMQTSHCQWTFRDDLHDLQSAALGYIHQY</sequence>
<accession>A0A161XU03</accession>
<evidence type="ECO:0000313" key="5">
    <source>
        <dbReference type="EMBL" id="WOH01755.1"/>
    </source>
</evidence>
<proteinExistence type="inferred from homology"/>
<reference evidence="5" key="2">
    <citation type="submission" date="2022-03" db="EMBL/GenBank/DDBJ databases">
        <title>Draft title - Genomic analysis of global carrot germplasm unveils the trajectory of domestication and the origin of high carotenoid orange carrot.</title>
        <authorList>
            <person name="Iorizzo M."/>
            <person name="Ellison S."/>
            <person name="Senalik D."/>
            <person name="Macko-Podgorni A."/>
            <person name="Grzebelus D."/>
            <person name="Bostan H."/>
            <person name="Rolling W."/>
            <person name="Curaba J."/>
            <person name="Simon P."/>
        </authorList>
    </citation>
    <scope>NUCLEOTIDE SEQUENCE</scope>
    <source>
        <tissue evidence="5">Leaf</tissue>
    </source>
</reference>
<dbReference type="GO" id="GO:0009755">
    <property type="term" value="P:hormone-mediated signaling pathway"/>
    <property type="evidence" value="ECO:0007669"/>
    <property type="project" value="TreeGrafter"/>
</dbReference>
<dbReference type="AlphaFoldDB" id="A0A161XU03"/>
<feature type="region of interest" description="Disordered" evidence="2">
    <location>
        <begin position="110"/>
        <end position="133"/>
    </location>
</feature>
<dbReference type="EMBL" id="LNRQ01000005">
    <property type="protein sequence ID" value="KZM95226.1"/>
    <property type="molecule type" value="Genomic_DNA"/>
</dbReference>
<protein>
    <recommendedName>
        <fullName evidence="3">LOB domain-containing protein</fullName>
    </recommendedName>
</protein>
<name>A0A161XU03_DAUCS</name>